<protein>
    <recommendedName>
        <fullName evidence="2">DUF1468 domain-containing protein</fullName>
    </recommendedName>
</protein>
<feature type="domain" description="DUF1468" evidence="2">
    <location>
        <begin position="5"/>
        <end position="147"/>
    </location>
</feature>
<feature type="transmembrane region" description="Helical" evidence="1">
    <location>
        <begin position="74"/>
        <end position="93"/>
    </location>
</feature>
<keyword evidence="1" id="KW-0472">Membrane</keyword>
<keyword evidence="1" id="KW-1133">Transmembrane helix</keyword>
<dbReference type="InterPro" id="IPR009936">
    <property type="entry name" value="DUF1468"/>
</dbReference>
<comment type="caution">
    <text evidence="3">The sequence shown here is derived from an EMBL/GenBank/DDBJ whole genome shotgun (WGS) entry which is preliminary data.</text>
</comment>
<gene>
    <name evidence="3" type="ORF">GCM10009038_28880</name>
</gene>
<reference evidence="4" key="1">
    <citation type="journal article" date="2019" name="Int. J. Syst. Evol. Microbiol.">
        <title>The Global Catalogue of Microorganisms (GCM) 10K type strain sequencing project: providing services to taxonomists for standard genome sequencing and annotation.</title>
        <authorList>
            <consortium name="The Broad Institute Genomics Platform"/>
            <consortium name="The Broad Institute Genome Sequencing Center for Infectious Disease"/>
            <person name="Wu L."/>
            <person name="Ma J."/>
        </authorList>
    </citation>
    <scope>NUCLEOTIDE SEQUENCE [LARGE SCALE GENOMIC DNA]</scope>
    <source>
        <strain evidence="4">KCTC 32998</strain>
    </source>
</reference>
<keyword evidence="1" id="KW-0812">Transmembrane</keyword>
<evidence type="ECO:0000256" key="1">
    <source>
        <dbReference type="SAM" id="Phobius"/>
    </source>
</evidence>
<sequence>MRDFLLGLVFAIGGGVVIAVAQTYPTMPTLQFGPSLFPSLIGAGMVIGGLLLALTQIRQLKTAMADRRLPSSRYDVRGLLISLVPCALIVFYILASDVLGAPLCMAMAMIVLMLMRGARLWLALVVSIVVAALIYWLFSSYLLIPLPEGALFAQTSPVGITASPLRTLADAMEVAHG</sequence>
<dbReference type="RefSeq" id="WP_189445417.1">
    <property type="nucleotide sequence ID" value="NZ_BMZI01000006.1"/>
</dbReference>
<keyword evidence="4" id="KW-1185">Reference proteome</keyword>
<evidence type="ECO:0000313" key="3">
    <source>
        <dbReference type="EMBL" id="GHB28286.1"/>
    </source>
</evidence>
<name>A0ABQ3E739_9GAMM</name>
<dbReference type="Proteomes" id="UP000646745">
    <property type="component" value="Unassembled WGS sequence"/>
</dbReference>
<evidence type="ECO:0000313" key="4">
    <source>
        <dbReference type="Proteomes" id="UP000646745"/>
    </source>
</evidence>
<feature type="transmembrane region" description="Helical" evidence="1">
    <location>
        <begin position="35"/>
        <end position="54"/>
    </location>
</feature>
<dbReference type="Pfam" id="PF07331">
    <property type="entry name" value="TctB"/>
    <property type="match status" value="1"/>
</dbReference>
<organism evidence="3 4">
    <name type="scientific">Salinicola rhizosphaerae</name>
    <dbReference type="NCBI Taxonomy" id="1443141"/>
    <lineage>
        <taxon>Bacteria</taxon>
        <taxon>Pseudomonadati</taxon>
        <taxon>Pseudomonadota</taxon>
        <taxon>Gammaproteobacteria</taxon>
        <taxon>Oceanospirillales</taxon>
        <taxon>Halomonadaceae</taxon>
        <taxon>Salinicola</taxon>
    </lineage>
</organism>
<feature type="transmembrane region" description="Helical" evidence="1">
    <location>
        <begin position="99"/>
        <end position="115"/>
    </location>
</feature>
<evidence type="ECO:0000259" key="2">
    <source>
        <dbReference type="Pfam" id="PF07331"/>
    </source>
</evidence>
<feature type="transmembrane region" description="Helical" evidence="1">
    <location>
        <begin position="120"/>
        <end position="138"/>
    </location>
</feature>
<dbReference type="EMBL" id="BMZI01000006">
    <property type="protein sequence ID" value="GHB28286.1"/>
    <property type="molecule type" value="Genomic_DNA"/>
</dbReference>
<proteinExistence type="predicted"/>
<accession>A0ABQ3E739</accession>